<sequence length="96" mass="11064">MNPNTDNLERKVTNISTCYMIELDEDSRVCTKEKASSSIDFLQPDSEPRASRIHIQPVAVYRFSNELGSQRRKQTCGITSKICRIPRKWTSKTAER</sequence>
<dbReference type="AlphaFoldDB" id="A0A7G2E074"/>
<organism evidence="1 2">
    <name type="scientific">Arabidopsis thaliana</name>
    <name type="common">Mouse-ear cress</name>
    <dbReference type="NCBI Taxonomy" id="3702"/>
    <lineage>
        <taxon>Eukaryota</taxon>
        <taxon>Viridiplantae</taxon>
        <taxon>Streptophyta</taxon>
        <taxon>Embryophyta</taxon>
        <taxon>Tracheophyta</taxon>
        <taxon>Spermatophyta</taxon>
        <taxon>Magnoliopsida</taxon>
        <taxon>eudicotyledons</taxon>
        <taxon>Gunneridae</taxon>
        <taxon>Pentapetalae</taxon>
        <taxon>rosids</taxon>
        <taxon>malvids</taxon>
        <taxon>Brassicales</taxon>
        <taxon>Brassicaceae</taxon>
        <taxon>Camelineae</taxon>
        <taxon>Arabidopsis</taxon>
    </lineage>
</organism>
<name>A0A7G2E074_ARATH</name>
<proteinExistence type="predicted"/>
<protein>
    <submittedName>
        <fullName evidence="1">(thale cress) hypothetical protein</fullName>
    </submittedName>
</protein>
<evidence type="ECO:0000313" key="2">
    <source>
        <dbReference type="Proteomes" id="UP000516314"/>
    </source>
</evidence>
<dbReference type="EMBL" id="LR881466">
    <property type="protein sequence ID" value="CAD5314523.1"/>
    <property type="molecule type" value="Genomic_DNA"/>
</dbReference>
<reference evidence="1 2" key="1">
    <citation type="submission" date="2020-09" db="EMBL/GenBank/DDBJ databases">
        <authorList>
            <person name="Ashkenazy H."/>
        </authorList>
    </citation>
    <scope>NUCLEOTIDE SEQUENCE [LARGE SCALE GENOMIC DNA]</scope>
    <source>
        <strain evidence="2">cv. Cdm-0</strain>
    </source>
</reference>
<accession>A0A7G2E074</accession>
<gene>
    <name evidence="1" type="ORF">AT9943_LOCUS2954</name>
</gene>
<evidence type="ECO:0000313" key="1">
    <source>
        <dbReference type="EMBL" id="CAD5314523.1"/>
    </source>
</evidence>
<dbReference type="Proteomes" id="UP000516314">
    <property type="component" value="Chromosome 1"/>
</dbReference>